<proteinExistence type="predicted"/>
<feature type="compositionally biased region" description="Basic residues" evidence="2">
    <location>
        <begin position="341"/>
        <end position="360"/>
    </location>
</feature>
<feature type="region of interest" description="Disordered" evidence="2">
    <location>
        <begin position="497"/>
        <end position="516"/>
    </location>
</feature>
<keyword evidence="1" id="KW-0175">Coiled coil</keyword>
<dbReference type="AlphaFoldDB" id="A0AAV7E8I5"/>
<name>A0AAV7E8I5_ARIFI</name>
<reference evidence="3 4" key="1">
    <citation type="submission" date="2021-07" db="EMBL/GenBank/DDBJ databases">
        <title>The Aristolochia fimbriata genome: insights into angiosperm evolution, floral development and chemical biosynthesis.</title>
        <authorList>
            <person name="Jiao Y."/>
        </authorList>
    </citation>
    <scope>NUCLEOTIDE SEQUENCE [LARGE SCALE GENOMIC DNA]</scope>
    <source>
        <strain evidence="3">IBCAS-2021</strain>
        <tissue evidence="3">Leaf</tissue>
    </source>
</reference>
<keyword evidence="4" id="KW-1185">Reference proteome</keyword>
<evidence type="ECO:0000313" key="4">
    <source>
        <dbReference type="Proteomes" id="UP000825729"/>
    </source>
</evidence>
<evidence type="ECO:0000256" key="2">
    <source>
        <dbReference type="SAM" id="MobiDB-lite"/>
    </source>
</evidence>
<feature type="coiled-coil region" evidence="1">
    <location>
        <begin position="516"/>
        <end position="557"/>
    </location>
</feature>
<accession>A0AAV7E8I5</accession>
<gene>
    <name evidence="3" type="ORF">H6P81_016364</name>
</gene>
<sequence>MAAPSVSLINGLRAFDHTVTVGEEPVLTFALYMEGDASRLTYCPSGESVFGGHVVKPPSLVDRSLPYRSLSRSLATGDRVFFLPCPGSFEDEAVAAGPDTFALQSALLVANWPPRTLQDRFMDGEVVQAFLALDTTSSVSYREKKTRSIWRHSFRSGYPGSCFVLPAATIYSLWSSRWRASWLLGSVLPWPAPPWLAPPWPALPWLVSAEVYGTRPLGHCRLLSGLTCIPRWPYIFTHTGKTLKGSVVQICDLWARANQREATSLSELVTLWEASFIHPFGRLDLPLPGRPTQDPGTTFAYYTWWREHVSPRFQRRLEQTISEVAGSDGEDEDYDSDWCHPRRRRPKGKKPVSATSKKKARVEVQPTSLPSPPTFLPPISEEAAEEATIEEEAPAPVFQEEAPALVFQEETPAPVVEEVVEIEAPTVQEEASVVQEEAPTPAVEAPAPAIEEVAEVVQEEISAAIEEVVEVVPAVEEDSIGYTQRLQALKAIENLAGERASRTSKDSAESDARGASDVLTSKLDNAEIALDDAAEDLSRAELDHEDARKHLELAKEQFESTKIKVVYFATQVEQIERVYRRRRRPFLKSSGRWRRLLPCLLSVHLRRQLFCR</sequence>
<dbReference type="EMBL" id="JAINDJ010000006">
    <property type="protein sequence ID" value="KAG9445024.1"/>
    <property type="molecule type" value="Genomic_DNA"/>
</dbReference>
<dbReference type="Proteomes" id="UP000825729">
    <property type="component" value="Unassembled WGS sequence"/>
</dbReference>
<evidence type="ECO:0000256" key="1">
    <source>
        <dbReference type="SAM" id="Coils"/>
    </source>
</evidence>
<evidence type="ECO:0000313" key="3">
    <source>
        <dbReference type="EMBL" id="KAG9445024.1"/>
    </source>
</evidence>
<feature type="region of interest" description="Disordered" evidence="2">
    <location>
        <begin position="322"/>
        <end position="378"/>
    </location>
</feature>
<organism evidence="3 4">
    <name type="scientific">Aristolochia fimbriata</name>
    <name type="common">White veined hardy Dutchman's pipe vine</name>
    <dbReference type="NCBI Taxonomy" id="158543"/>
    <lineage>
        <taxon>Eukaryota</taxon>
        <taxon>Viridiplantae</taxon>
        <taxon>Streptophyta</taxon>
        <taxon>Embryophyta</taxon>
        <taxon>Tracheophyta</taxon>
        <taxon>Spermatophyta</taxon>
        <taxon>Magnoliopsida</taxon>
        <taxon>Magnoliidae</taxon>
        <taxon>Piperales</taxon>
        <taxon>Aristolochiaceae</taxon>
        <taxon>Aristolochia</taxon>
    </lineage>
</organism>
<comment type="caution">
    <text evidence="3">The sequence shown here is derived from an EMBL/GenBank/DDBJ whole genome shotgun (WGS) entry which is preliminary data.</text>
</comment>
<feature type="compositionally biased region" description="Basic and acidic residues" evidence="2">
    <location>
        <begin position="499"/>
        <end position="514"/>
    </location>
</feature>
<protein>
    <submittedName>
        <fullName evidence="3">Uncharacterized protein</fullName>
    </submittedName>
</protein>